<dbReference type="PANTHER" id="PTHR45138:SF9">
    <property type="entry name" value="DIGUANYLATE CYCLASE DGCM-RELATED"/>
    <property type="match status" value="1"/>
</dbReference>
<name>A0A3G8Y8Z9_9DEIO</name>
<dbReference type="PROSITE" id="PS50887">
    <property type="entry name" value="GGDEF"/>
    <property type="match status" value="1"/>
</dbReference>
<dbReference type="GO" id="GO:0052621">
    <property type="term" value="F:diguanylate cyclase activity"/>
    <property type="evidence" value="ECO:0007669"/>
    <property type="project" value="TreeGrafter"/>
</dbReference>
<gene>
    <name evidence="3" type="ORF">EHF33_02935</name>
</gene>
<sequence>MPRPERRAVLAPLAALLAVGLLMGLPENVRLWSVLDRTFTRPPDPRVVVVGIDDASLRDYGRLSDWNRDLYARALGTLRQAGAKAVGFDILFGAPEAGDASLSAAVGQGGVVLASSPQLPQGARAWKALYGVASLNIEGGAVSRFQTAYQSTDGQLWPSFSAQLARLAGTSRTLDTSKQLLRSLPANPGALPVYSFRDVVNGNVAFSELQGKVVLIGLTASSVPGTTFPDSRLDPVPGVILQAGAVSSLLGEPLRSVPFWLSALICAVLAASAVWLGDIWGFGLALVGVGLSVPLFLANWLFPGTAASLSAILGTAFVAGGRFWTLRRFKTLDPLTGLGNRLAFTRAAENRWNQRAARPLGLLLIDLGGFRRVNEMYGRAAGDEVLRRVAEVLRQGRTRRDVVFRWGASEFAVLTEPASLDLTPLARQLQSALAGTSYKDIALRISVGQAISTPQMSQPSELIEQASQNRYRMKYQLEE</sequence>
<dbReference type="PANTHER" id="PTHR45138">
    <property type="entry name" value="REGULATORY COMPONENTS OF SENSORY TRANSDUCTION SYSTEM"/>
    <property type="match status" value="1"/>
</dbReference>
<evidence type="ECO:0000259" key="2">
    <source>
        <dbReference type="PROSITE" id="PS50887"/>
    </source>
</evidence>
<keyword evidence="1" id="KW-0472">Membrane</keyword>
<reference evidence="3 4" key="1">
    <citation type="submission" date="2018-11" db="EMBL/GenBank/DDBJ databases">
        <title>Deinococcus shelandsis sp. nov., isolated from South Shetland Islands soil of Antarctica.</title>
        <authorList>
            <person name="Tian J."/>
        </authorList>
    </citation>
    <scope>NUCLEOTIDE SEQUENCE [LARGE SCALE GENOMIC DNA]</scope>
    <source>
        <strain evidence="3 4">S14-83T</strain>
    </source>
</reference>
<protein>
    <submittedName>
        <fullName evidence="3">CHASE2 domain-containing protein</fullName>
    </submittedName>
</protein>
<accession>A0A3G8Y8Z9</accession>
<dbReference type="InterPro" id="IPR029787">
    <property type="entry name" value="Nucleotide_cyclase"/>
</dbReference>
<feature type="domain" description="GGDEF" evidence="2">
    <location>
        <begin position="358"/>
        <end position="479"/>
    </location>
</feature>
<proteinExistence type="predicted"/>
<dbReference type="Gene3D" id="3.30.70.270">
    <property type="match status" value="1"/>
</dbReference>
<feature type="transmembrane region" description="Helical" evidence="1">
    <location>
        <begin position="283"/>
        <end position="302"/>
    </location>
</feature>
<dbReference type="InterPro" id="IPR043128">
    <property type="entry name" value="Rev_trsase/Diguanyl_cyclase"/>
</dbReference>
<dbReference type="Proteomes" id="UP000276417">
    <property type="component" value="Chromosome 1"/>
</dbReference>
<dbReference type="InterPro" id="IPR050469">
    <property type="entry name" value="Diguanylate_Cyclase"/>
</dbReference>
<dbReference type="SMART" id="SM00267">
    <property type="entry name" value="GGDEF"/>
    <property type="match status" value="1"/>
</dbReference>
<keyword evidence="4" id="KW-1185">Reference proteome</keyword>
<dbReference type="AlphaFoldDB" id="A0A3G8Y8Z9"/>
<dbReference type="GO" id="GO:0005886">
    <property type="term" value="C:plasma membrane"/>
    <property type="evidence" value="ECO:0007669"/>
    <property type="project" value="TreeGrafter"/>
</dbReference>
<dbReference type="GO" id="GO:0043709">
    <property type="term" value="P:cell adhesion involved in single-species biofilm formation"/>
    <property type="evidence" value="ECO:0007669"/>
    <property type="project" value="TreeGrafter"/>
</dbReference>
<evidence type="ECO:0000313" key="3">
    <source>
        <dbReference type="EMBL" id="AZI41832.1"/>
    </source>
</evidence>
<evidence type="ECO:0000256" key="1">
    <source>
        <dbReference type="SAM" id="Phobius"/>
    </source>
</evidence>
<dbReference type="Pfam" id="PF00990">
    <property type="entry name" value="GGDEF"/>
    <property type="match status" value="1"/>
</dbReference>
<keyword evidence="1" id="KW-0812">Transmembrane</keyword>
<dbReference type="OrthoDB" id="9806704at2"/>
<evidence type="ECO:0000313" key="4">
    <source>
        <dbReference type="Proteomes" id="UP000276417"/>
    </source>
</evidence>
<dbReference type="RefSeq" id="WP_124867735.1">
    <property type="nucleotide sequence ID" value="NZ_CP034183.1"/>
</dbReference>
<dbReference type="GO" id="GO:1902201">
    <property type="term" value="P:negative regulation of bacterial-type flagellum-dependent cell motility"/>
    <property type="evidence" value="ECO:0007669"/>
    <property type="project" value="TreeGrafter"/>
</dbReference>
<dbReference type="InterPro" id="IPR007890">
    <property type="entry name" value="CHASE2"/>
</dbReference>
<dbReference type="SUPFAM" id="SSF55073">
    <property type="entry name" value="Nucleotide cyclase"/>
    <property type="match status" value="1"/>
</dbReference>
<feature type="transmembrane region" description="Helical" evidence="1">
    <location>
        <begin position="257"/>
        <end position="276"/>
    </location>
</feature>
<organism evidence="3 4">
    <name type="scientific">Deinococcus psychrotolerans</name>
    <dbReference type="NCBI Taxonomy" id="2489213"/>
    <lineage>
        <taxon>Bacteria</taxon>
        <taxon>Thermotogati</taxon>
        <taxon>Deinococcota</taxon>
        <taxon>Deinococci</taxon>
        <taxon>Deinococcales</taxon>
        <taxon>Deinococcaceae</taxon>
        <taxon>Deinococcus</taxon>
    </lineage>
</organism>
<dbReference type="CDD" id="cd01949">
    <property type="entry name" value="GGDEF"/>
    <property type="match status" value="1"/>
</dbReference>
<dbReference type="InterPro" id="IPR000160">
    <property type="entry name" value="GGDEF_dom"/>
</dbReference>
<dbReference type="SMART" id="SM01080">
    <property type="entry name" value="CHASE2"/>
    <property type="match status" value="1"/>
</dbReference>
<dbReference type="Pfam" id="PF05226">
    <property type="entry name" value="CHASE2"/>
    <property type="match status" value="1"/>
</dbReference>
<dbReference type="NCBIfam" id="TIGR00254">
    <property type="entry name" value="GGDEF"/>
    <property type="match status" value="1"/>
</dbReference>
<dbReference type="KEGG" id="dph:EHF33_02935"/>
<dbReference type="EMBL" id="CP034183">
    <property type="protein sequence ID" value="AZI41832.1"/>
    <property type="molecule type" value="Genomic_DNA"/>
</dbReference>
<keyword evidence="1" id="KW-1133">Transmembrane helix</keyword>
<feature type="transmembrane region" description="Helical" evidence="1">
    <location>
        <begin position="308"/>
        <end position="325"/>
    </location>
</feature>